<reference evidence="3" key="1">
    <citation type="submission" date="2015-05" db="EMBL/GenBank/DDBJ databases">
        <authorList>
            <person name="Fogelqvist Johan"/>
        </authorList>
    </citation>
    <scope>NUCLEOTIDE SEQUENCE [LARGE SCALE GENOMIC DNA]</scope>
</reference>
<feature type="region of interest" description="Disordered" evidence="1">
    <location>
        <begin position="55"/>
        <end position="77"/>
    </location>
</feature>
<dbReference type="AlphaFoldDB" id="A0A0G4NNZ3"/>
<accession>A0A0G4NNZ3</accession>
<feature type="non-terminal residue" evidence="2">
    <location>
        <position position="1"/>
    </location>
</feature>
<proteinExistence type="predicted"/>
<dbReference type="Proteomes" id="UP000045706">
    <property type="component" value="Unassembled WGS sequence"/>
</dbReference>
<protein>
    <submittedName>
        <fullName evidence="2">Uncharacterized protein</fullName>
    </submittedName>
</protein>
<name>A0A0G4NNZ3_VERLO</name>
<dbReference type="EMBL" id="CVQI01037259">
    <property type="protein sequence ID" value="CRK48056.1"/>
    <property type="molecule type" value="Genomic_DNA"/>
</dbReference>
<organism evidence="2 3">
    <name type="scientific">Verticillium longisporum</name>
    <name type="common">Verticillium dahliae var. longisporum</name>
    <dbReference type="NCBI Taxonomy" id="100787"/>
    <lineage>
        <taxon>Eukaryota</taxon>
        <taxon>Fungi</taxon>
        <taxon>Dikarya</taxon>
        <taxon>Ascomycota</taxon>
        <taxon>Pezizomycotina</taxon>
        <taxon>Sordariomycetes</taxon>
        <taxon>Hypocreomycetidae</taxon>
        <taxon>Glomerellales</taxon>
        <taxon>Plectosphaerellaceae</taxon>
        <taxon>Verticillium</taxon>
    </lineage>
</organism>
<evidence type="ECO:0000256" key="1">
    <source>
        <dbReference type="SAM" id="MobiDB-lite"/>
    </source>
</evidence>
<gene>
    <name evidence="2" type="ORF">BN1723_020486</name>
</gene>
<evidence type="ECO:0000313" key="3">
    <source>
        <dbReference type="Proteomes" id="UP000045706"/>
    </source>
</evidence>
<evidence type="ECO:0000313" key="2">
    <source>
        <dbReference type="EMBL" id="CRK48056.1"/>
    </source>
</evidence>
<feature type="non-terminal residue" evidence="2">
    <location>
        <position position="92"/>
    </location>
</feature>
<sequence>YTLLDDLADDLLAAAADQLAELESSRNGADAEENHTFVDGLVRFKKKALELFRREKNYPRGASDPQQKMQPDAATAGRVVLTLSGSGRQLFS</sequence>